<comment type="caution">
    <text evidence="1">The sequence shown here is derived from an EMBL/GenBank/DDBJ whole genome shotgun (WGS) entry which is preliminary data.</text>
</comment>
<reference evidence="1 2" key="1">
    <citation type="submission" date="2009-08" db="EMBL/GenBank/DDBJ databases">
        <authorList>
            <person name="Weinstock G."/>
            <person name="Sodergren E."/>
            <person name="Clifton S."/>
            <person name="Fulton L."/>
            <person name="Fulton B."/>
            <person name="Courtney L."/>
            <person name="Fronick C."/>
            <person name="Harrison M."/>
            <person name="Strong C."/>
            <person name="Farmer C."/>
            <person name="Delahaunty K."/>
            <person name="Markovic C."/>
            <person name="Hall O."/>
            <person name="Minx P."/>
            <person name="Tomlinson C."/>
            <person name="Mitreva M."/>
            <person name="Nelson J."/>
            <person name="Hou S."/>
            <person name="Wollam A."/>
            <person name="Pepin K.H."/>
            <person name="Johnson M."/>
            <person name="Bhonagiri V."/>
            <person name="Nash W.E."/>
            <person name="Warren W."/>
            <person name="Chinwalla A."/>
            <person name="Mardis E.R."/>
            <person name="Wilson R.K."/>
        </authorList>
    </citation>
    <scope>NUCLEOTIDE SEQUENCE [LARGE SCALE GENOMIC DNA]</scope>
    <source>
        <strain evidence="1 2">L1-82</strain>
    </source>
</reference>
<dbReference type="EMBL" id="ABYJ02000065">
    <property type="protein sequence ID" value="EEV01665.1"/>
    <property type="molecule type" value="Genomic_DNA"/>
</dbReference>
<dbReference type="Proteomes" id="UP000004828">
    <property type="component" value="Unassembled WGS sequence"/>
</dbReference>
<dbReference type="RefSeq" id="WP_006856520.1">
    <property type="nucleotide sequence ID" value="NZ_GG692718.1"/>
</dbReference>
<proteinExistence type="predicted"/>
<evidence type="ECO:0000313" key="2">
    <source>
        <dbReference type="Proteomes" id="UP000004828"/>
    </source>
</evidence>
<dbReference type="HOGENOM" id="CLU_3103383_0_0_9"/>
<protein>
    <submittedName>
        <fullName evidence="1">Uncharacterized protein</fullName>
    </submittedName>
</protein>
<gene>
    <name evidence="1" type="ORF">ROSINTL182_06390</name>
</gene>
<evidence type="ECO:0000313" key="1">
    <source>
        <dbReference type="EMBL" id="EEV01665.1"/>
    </source>
</evidence>
<accession>C7G914</accession>
<dbReference type="AlphaFoldDB" id="C7G914"/>
<name>C7G914_9FIRM</name>
<sequence length="51" mass="5885">MKKGSGDSVSVPVFALEREYNMGLQKITEKYLYNEEEYDGGNSKTARWQHV</sequence>
<organism evidence="1 2">
    <name type="scientific">Roseburia intestinalis L1-82</name>
    <dbReference type="NCBI Taxonomy" id="536231"/>
    <lineage>
        <taxon>Bacteria</taxon>
        <taxon>Bacillati</taxon>
        <taxon>Bacillota</taxon>
        <taxon>Clostridia</taxon>
        <taxon>Lachnospirales</taxon>
        <taxon>Lachnospiraceae</taxon>
        <taxon>Roseburia</taxon>
    </lineage>
</organism>